<keyword evidence="1" id="KW-0175">Coiled coil</keyword>
<reference evidence="2 3" key="1">
    <citation type="submission" date="2020-06" db="EMBL/GenBank/DDBJ databases">
        <authorList>
            <person name="Li R."/>
            <person name="Bekaert M."/>
        </authorList>
    </citation>
    <scope>NUCLEOTIDE SEQUENCE [LARGE SCALE GENOMIC DNA]</scope>
    <source>
        <strain evidence="3">wild</strain>
    </source>
</reference>
<organism evidence="2 3">
    <name type="scientific">Mytilus coruscus</name>
    <name type="common">Sea mussel</name>
    <dbReference type="NCBI Taxonomy" id="42192"/>
    <lineage>
        <taxon>Eukaryota</taxon>
        <taxon>Metazoa</taxon>
        <taxon>Spiralia</taxon>
        <taxon>Lophotrochozoa</taxon>
        <taxon>Mollusca</taxon>
        <taxon>Bivalvia</taxon>
        <taxon>Autobranchia</taxon>
        <taxon>Pteriomorphia</taxon>
        <taxon>Mytilida</taxon>
        <taxon>Mytiloidea</taxon>
        <taxon>Mytilidae</taxon>
        <taxon>Mytilinae</taxon>
        <taxon>Mytilus</taxon>
    </lineage>
</organism>
<protein>
    <submittedName>
        <fullName evidence="2">Uncharacterized protein</fullName>
    </submittedName>
</protein>
<proteinExistence type="predicted"/>
<evidence type="ECO:0000313" key="2">
    <source>
        <dbReference type="EMBL" id="CAC5405000.1"/>
    </source>
</evidence>
<name>A0A6J8DD21_MYTCO</name>
<accession>A0A6J8DD21</accession>
<dbReference type="AlphaFoldDB" id="A0A6J8DD21"/>
<keyword evidence="3" id="KW-1185">Reference proteome</keyword>
<feature type="coiled-coil region" evidence="1">
    <location>
        <begin position="327"/>
        <end position="354"/>
    </location>
</feature>
<evidence type="ECO:0000313" key="3">
    <source>
        <dbReference type="Proteomes" id="UP000507470"/>
    </source>
</evidence>
<dbReference type="OrthoDB" id="6185769at2759"/>
<dbReference type="Proteomes" id="UP000507470">
    <property type="component" value="Unassembled WGS sequence"/>
</dbReference>
<gene>
    <name evidence="2" type="ORF">MCOR_38729</name>
</gene>
<dbReference type="EMBL" id="CACVKT020007050">
    <property type="protein sequence ID" value="CAC5405000.1"/>
    <property type="molecule type" value="Genomic_DNA"/>
</dbReference>
<sequence length="409" mass="45817">MLGKEVRLPAELMFGSVFNGQNKIETYGEYVEILKETMLRAHSAARKHLQAADKRQKDNYDAKLSFQIYQPGQPVWLVNEARQEGRCPKLQNLYQGPFLILKRSQYLEDGRDIVKQSYAESQKHWASRAGIRIKYFPKPIKPTLPKYTATPIPIAPKPLAPLETSTATCTAASIDSYTGLLQSNMPCLSMPAFSTYSVAQTAPSPYCPPVIPVASSREQTTVTKFVLESPVTSCILNMETPKETLFFMPVQPLDQFQFDLEDNLDCGSWKSPASVSSQSVGDEAECPEDIITTNDNNIDQNNNHIDLTVSSSVPDVQMSDVPTVGPIVQQNSEINQLRTEFRRLSGNVEFLSARLLEAINGLTNAMTVQTLAFNAMERSLTPVSRDRYCPYAGNHYNSKKNNKNKRFRD</sequence>
<evidence type="ECO:0000256" key="1">
    <source>
        <dbReference type="SAM" id="Coils"/>
    </source>
</evidence>